<proteinExistence type="predicted"/>
<accession>A0A8S1MG03</accession>
<evidence type="ECO:0000313" key="2">
    <source>
        <dbReference type="EMBL" id="CAD8077301.1"/>
    </source>
</evidence>
<dbReference type="OrthoDB" id="286314at2759"/>
<evidence type="ECO:0000313" key="1">
    <source>
        <dbReference type="EMBL" id="CAD8077299.1"/>
    </source>
</evidence>
<dbReference type="Proteomes" id="UP000692954">
    <property type="component" value="Unassembled WGS sequence"/>
</dbReference>
<organism evidence="2 3">
    <name type="scientific">Paramecium sonneborni</name>
    <dbReference type="NCBI Taxonomy" id="65129"/>
    <lineage>
        <taxon>Eukaryota</taxon>
        <taxon>Sar</taxon>
        <taxon>Alveolata</taxon>
        <taxon>Ciliophora</taxon>
        <taxon>Intramacronucleata</taxon>
        <taxon>Oligohymenophorea</taxon>
        <taxon>Peniculida</taxon>
        <taxon>Parameciidae</taxon>
        <taxon>Paramecium</taxon>
    </lineage>
</organism>
<dbReference type="EMBL" id="CAJJDN010000036">
    <property type="protein sequence ID" value="CAD8077301.1"/>
    <property type="molecule type" value="Genomic_DNA"/>
</dbReference>
<protein>
    <submittedName>
        <fullName evidence="2">Uncharacterized protein</fullName>
    </submittedName>
</protein>
<reference evidence="2" key="1">
    <citation type="submission" date="2021-01" db="EMBL/GenBank/DDBJ databases">
        <authorList>
            <consortium name="Genoscope - CEA"/>
            <person name="William W."/>
        </authorList>
    </citation>
    <scope>NUCLEOTIDE SEQUENCE</scope>
</reference>
<comment type="caution">
    <text evidence="2">The sequence shown here is derived from an EMBL/GenBank/DDBJ whole genome shotgun (WGS) entry which is preliminary data.</text>
</comment>
<dbReference type="AlphaFoldDB" id="A0A8S1MG03"/>
<keyword evidence="3" id="KW-1185">Reference proteome</keyword>
<sequence length="187" mass="22617">MKKQNLVNKRAKERSIIEAKQKVDQWRHFFINGEIDENGNKIKYSLQKAADKVGIPRKSLEDYRFLFRKAQSFIDLKQVSDKRMGYLRFLIKQQQLKQQYQQSHLESLISQKEKSKILKPDNNIFIEDMIVEGQTNRQNWDQELSEYFDYAQNEKVSLKQQERNFKKNFEIPNTHLDQQVFHEFQIE</sequence>
<evidence type="ECO:0000313" key="3">
    <source>
        <dbReference type="Proteomes" id="UP000692954"/>
    </source>
</evidence>
<gene>
    <name evidence="1" type="ORF">PSON_ATCC_30995.1.T0360059</name>
    <name evidence="2" type="ORF">PSON_ATCC_30995.1.T0360060</name>
</gene>
<name>A0A8S1MG03_9CILI</name>
<dbReference type="EMBL" id="CAJJDN010000036">
    <property type="protein sequence ID" value="CAD8077299.1"/>
    <property type="molecule type" value="Genomic_DNA"/>
</dbReference>